<keyword evidence="7" id="KW-0238">DNA-binding</keyword>
<dbReference type="Proteomes" id="UP000324629">
    <property type="component" value="Unassembled WGS sequence"/>
</dbReference>
<evidence type="ECO:0000313" key="12">
    <source>
        <dbReference type="Proteomes" id="UP000324629"/>
    </source>
</evidence>
<dbReference type="GO" id="GO:0006284">
    <property type="term" value="P:base-excision repair"/>
    <property type="evidence" value="ECO:0007669"/>
    <property type="project" value="TreeGrafter"/>
</dbReference>
<comment type="similarity">
    <text evidence="2">Belongs to the XPA family.</text>
</comment>
<dbReference type="SUPFAM" id="SSF46955">
    <property type="entry name" value="Putative DNA-binding domain"/>
    <property type="match status" value="1"/>
</dbReference>
<evidence type="ECO:0000256" key="6">
    <source>
        <dbReference type="ARBA" id="ARBA00022833"/>
    </source>
</evidence>
<dbReference type="AlphaFoldDB" id="A0A5J4P2L3"/>
<keyword evidence="9" id="KW-0539">Nucleus</keyword>
<keyword evidence="12" id="KW-1185">Reference proteome</keyword>
<comment type="caution">
    <text evidence="11">The sequence shown here is derived from an EMBL/GenBank/DDBJ whole genome shotgun (WGS) entry which is preliminary data.</text>
</comment>
<sequence>MNETDEPSEVELTQTERDLIASKRDLAVQLRLSQVVANDRNVVAPVRSTNFRRTQLGKGGFIPDIEEKVVTPQFEKDEELTDDECDGQKRTKRRRMKRAACSVKDRSSVSPPSIDVCIPVAPDQEKPNCDMCDRPFDESFLCKNFDVYVCDRCRQPKGLHTLITKSTAKERYLLSDIDLDVREPKLRFLLKRNPHNSSWGDMRLYLEAQVAERALSIWGTEDQLEAERTRRVQRIETAKLKQYNKKIKQLKVQTRSSLFMKTHATHQHNFGPETYDEAKDVYVKCCTDCGYMTTFEKL</sequence>
<dbReference type="InterPro" id="IPR022656">
    <property type="entry name" value="XPA_C"/>
</dbReference>
<protein>
    <submittedName>
        <fullName evidence="11">DNA-repair protein complementing XP-A cells</fullName>
    </submittedName>
</protein>
<dbReference type="GO" id="GO:0000110">
    <property type="term" value="C:nucleotide-excision repair factor 1 complex"/>
    <property type="evidence" value="ECO:0007669"/>
    <property type="project" value="TreeGrafter"/>
</dbReference>
<feature type="domain" description="XPA C-terminal" evidence="10">
    <location>
        <begin position="160"/>
        <end position="210"/>
    </location>
</feature>
<dbReference type="Pfam" id="PF01286">
    <property type="entry name" value="XPA_N"/>
    <property type="match status" value="1"/>
</dbReference>
<evidence type="ECO:0000256" key="8">
    <source>
        <dbReference type="ARBA" id="ARBA00023204"/>
    </source>
</evidence>
<keyword evidence="8" id="KW-0234">DNA repair</keyword>
<dbReference type="GO" id="GO:1901255">
    <property type="term" value="P:nucleotide-excision repair involved in interstrand cross-link repair"/>
    <property type="evidence" value="ECO:0007669"/>
    <property type="project" value="TreeGrafter"/>
</dbReference>
<evidence type="ECO:0000256" key="1">
    <source>
        <dbReference type="ARBA" id="ARBA00004123"/>
    </source>
</evidence>
<dbReference type="GO" id="GO:0070914">
    <property type="term" value="P:UV-damage excision repair"/>
    <property type="evidence" value="ECO:0007669"/>
    <property type="project" value="TreeGrafter"/>
</dbReference>
<dbReference type="PANTHER" id="PTHR10142">
    <property type="entry name" value="DNA REPAIR PROTEIN COMPLEMENTING XP-A CELLS"/>
    <property type="match status" value="1"/>
</dbReference>
<evidence type="ECO:0000259" key="10">
    <source>
        <dbReference type="Pfam" id="PF05181"/>
    </source>
</evidence>
<evidence type="ECO:0000256" key="7">
    <source>
        <dbReference type="ARBA" id="ARBA00023125"/>
    </source>
</evidence>
<gene>
    <name evidence="11" type="ORF">DEA37_0014166</name>
</gene>
<dbReference type="InterPro" id="IPR000465">
    <property type="entry name" value="XPA/RAD14"/>
</dbReference>
<dbReference type="GO" id="GO:0008270">
    <property type="term" value="F:zinc ion binding"/>
    <property type="evidence" value="ECO:0007669"/>
    <property type="project" value="UniProtKB-KW"/>
</dbReference>
<dbReference type="InterPro" id="IPR037129">
    <property type="entry name" value="XPA_sf"/>
</dbReference>
<dbReference type="CDD" id="cd21076">
    <property type="entry name" value="DBD_XPA"/>
    <property type="match status" value="1"/>
</dbReference>
<evidence type="ECO:0000256" key="9">
    <source>
        <dbReference type="ARBA" id="ARBA00023242"/>
    </source>
</evidence>
<dbReference type="NCBIfam" id="TIGR00598">
    <property type="entry name" value="rad14"/>
    <property type="match status" value="1"/>
</dbReference>
<keyword evidence="6" id="KW-0862">Zinc</keyword>
<keyword evidence="3" id="KW-0479">Metal-binding</keyword>
<proteinExistence type="inferred from homology"/>
<reference evidence="11 12" key="1">
    <citation type="journal article" date="2019" name="Gigascience">
        <title>Whole-genome sequence of the oriental lung fluke Paragonimus westermani.</title>
        <authorList>
            <person name="Oey H."/>
            <person name="Zakrzewski M."/>
            <person name="Narain K."/>
            <person name="Devi K.R."/>
            <person name="Agatsuma T."/>
            <person name="Nawaratna S."/>
            <person name="Gobert G.N."/>
            <person name="Jones M.K."/>
            <person name="Ragan M.A."/>
            <person name="McManus D.P."/>
            <person name="Krause L."/>
        </authorList>
    </citation>
    <scope>NUCLEOTIDE SEQUENCE [LARGE SCALE GENOMIC DNA]</scope>
    <source>
        <strain evidence="11 12">IND2009</strain>
    </source>
</reference>
<organism evidence="11 12">
    <name type="scientific">Paragonimus westermani</name>
    <dbReference type="NCBI Taxonomy" id="34504"/>
    <lineage>
        <taxon>Eukaryota</taxon>
        <taxon>Metazoa</taxon>
        <taxon>Spiralia</taxon>
        <taxon>Lophotrochozoa</taxon>
        <taxon>Platyhelminthes</taxon>
        <taxon>Trematoda</taxon>
        <taxon>Digenea</taxon>
        <taxon>Plagiorchiida</taxon>
        <taxon>Troglotremata</taxon>
        <taxon>Troglotrematidae</taxon>
        <taxon>Paragonimus</taxon>
    </lineage>
</organism>
<keyword evidence="5" id="KW-0863">Zinc-finger</keyword>
<evidence type="ECO:0000313" key="11">
    <source>
        <dbReference type="EMBL" id="KAA3682206.1"/>
    </source>
</evidence>
<comment type="subcellular location">
    <subcellularLocation>
        <location evidence="1">Nucleus</location>
    </subcellularLocation>
</comment>
<accession>A0A5J4P2L3</accession>
<dbReference type="GO" id="GO:0003684">
    <property type="term" value="F:damaged DNA binding"/>
    <property type="evidence" value="ECO:0007669"/>
    <property type="project" value="InterPro"/>
</dbReference>
<dbReference type="Pfam" id="PF05181">
    <property type="entry name" value="XPA_C"/>
    <property type="match status" value="1"/>
</dbReference>
<evidence type="ECO:0000256" key="4">
    <source>
        <dbReference type="ARBA" id="ARBA00022763"/>
    </source>
</evidence>
<keyword evidence="4" id="KW-0227">DNA damage</keyword>
<dbReference type="InterPro" id="IPR009061">
    <property type="entry name" value="DNA-bd_dom_put_sf"/>
</dbReference>
<dbReference type="SUPFAM" id="SSF57716">
    <property type="entry name" value="Glucocorticoid receptor-like (DNA-binding domain)"/>
    <property type="match status" value="1"/>
</dbReference>
<name>A0A5J4P2L3_9TREM</name>
<dbReference type="GO" id="GO:0000715">
    <property type="term" value="P:nucleotide-excision repair, DNA damage recognition"/>
    <property type="evidence" value="ECO:0007669"/>
    <property type="project" value="TreeGrafter"/>
</dbReference>
<dbReference type="EMBL" id="QNGE01000052">
    <property type="protein sequence ID" value="KAA3682206.1"/>
    <property type="molecule type" value="Genomic_DNA"/>
</dbReference>
<evidence type="ECO:0000256" key="2">
    <source>
        <dbReference type="ARBA" id="ARBA00005548"/>
    </source>
</evidence>
<dbReference type="InterPro" id="IPR022652">
    <property type="entry name" value="Znf_XPA_CS"/>
</dbReference>
<dbReference type="PANTHER" id="PTHR10142:SF0">
    <property type="entry name" value="DNA REPAIR PROTEIN COMPLEMENTING XP-A CELLS"/>
    <property type="match status" value="1"/>
</dbReference>
<evidence type="ECO:0000256" key="3">
    <source>
        <dbReference type="ARBA" id="ARBA00022723"/>
    </source>
</evidence>
<dbReference type="Gene3D" id="3.90.530.10">
    <property type="entry name" value="XPA C-terminal domain"/>
    <property type="match status" value="1"/>
</dbReference>
<evidence type="ECO:0000256" key="5">
    <source>
        <dbReference type="ARBA" id="ARBA00022771"/>
    </source>
</evidence>